<evidence type="ECO:0000256" key="1">
    <source>
        <dbReference type="SAM" id="SignalP"/>
    </source>
</evidence>
<accession>A0A9P4HB86</accession>
<feature type="signal peptide" evidence="1">
    <location>
        <begin position="1"/>
        <end position="18"/>
    </location>
</feature>
<keyword evidence="1" id="KW-0732">Signal</keyword>
<dbReference type="Proteomes" id="UP000799777">
    <property type="component" value="Unassembled WGS sequence"/>
</dbReference>
<dbReference type="EMBL" id="ML978181">
    <property type="protein sequence ID" value="KAF2031360.1"/>
    <property type="molecule type" value="Genomic_DNA"/>
</dbReference>
<sequence length="337" mass="35757">MLVSIVLATLSVLPVISAQDVTSSATRCTTRFGYYPLPTGSAAVPTWFAFTTTVDTFSVTYTTCDTVTTTTTTSVPVSTTIPTPSGFLPLLAANLAGPTAGGLSRFKRYDIQGRDAATAAELVRRQTAANNTGGFHINRNGQSSDIYCEYPQRVDCRVSVTINSTITTVVTALPETVLVPASTVDIVSTSTVSVTSTVEVVAPRRTVYAACLDNNVVNSVTGAIGNTLIFDSVIYRPAQGFPIENELILNATSAENCCIACQNTAYCAGSFYVPSNPDTCPAGSLSLYLGTIEGQEDFPFEYALSFSNGRCGRFSVWPIPITDTTDTSVEDVSVQRI</sequence>
<keyword evidence="3" id="KW-1185">Reference proteome</keyword>
<protein>
    <recommendedName>
        <fullName evidence="4">Apple domain-containing protein</fullName>
    </recommendedName>
</protein>
<gene>
    <name evidence="2" type="ORF">EK21DRAFT_99736</name>
</gene>
<evidence type="ECO:0008006" key="4">
    <source>
        <dbReference type="Google" id="ProtNLM"/>
    </source>
</evidence>
<dbReference type="OrthoDB" id="5428787at2759"/>
<feature type="chain" id="PRO_5040473932" description="Apple domain-containing protein" evidence="1">
    <location>
        <begin position="19"/>
        <end position="337"/>
    </location>
</feature>
<dbReference type="AlphaFoldDB" id="A0A9P4HB86"/>
<proteinExistence type="predicted"/>
<reference evidence="2" key="1">
    <citation type="journal article" date="2020" name="Stud. Mycol.">
        <title>101 Dothideomycetes genomes: a test case for predicting lifestyles and emergence of pathogens.</title>
        <authorList>
            <person name="Haridas S."/>
            <person name="Albert R."/>
            <person name="Binder M."/>
            <person name="Bloem J."/>
            <person name="Labutti K."/>
            <person name="Salamov A."/>
            <person name="Andreopoulos B."/>
            <person name="Baker S."/>
            <person name="Barry K."/>
            <person name="Bills G."/>
            <person name="Bluhm B."/>
            <person name="Cannon C."/>
            <person name="Castanera R."/>
            <person name="Culley D."/>
            <person name="Daum C."/>
            <person name="Ezra D."/>
            <person name="Gonzalez J."/>
            <person name="Henrissat B."/>
            <person name="Kuo A."/>
            <person name="Liang C."/>
            <person name="Lipzen A."/>
            <person name="Lutzoni F."/>
            <person name="Magnuson J."/>
            <person name="Mondo S."/>
            <person name="Nolan M."/>
            <person name="Ohm R."/>
            <person name="Pangilinan J."/>
            <person name="Park H.-J."/>
            <person name="Ramirez L."/>
            <person name="Alfaro M."/>
            <person name="Sun H."/>
            <person name="Tritt A."/>
            <person name="Yoshinaga Y."/>
            <person name="Zwiers L.-H."/>
            <person name="Turgeon B."/>
            <person name="Goodwin S."/>
            <person name="Spatafora J."/>
            <person name="Crous P."/>
            <person name="Grigoriev I."/>
        </authorList>
    </citation>
    <scope>NUCLEOTIDE SEQUENCE</scope>
    <source>
        <strain evidence="2">CBS 110217</strain>
    </source>
</reference>
<name>A0A9P4HB86_9PLEO</name>
<organism evidence="2 3">
    <name type="scientific">Setomelanomma holmii</name>
    <dbReference type="NCBI Taxonomy" id="210430"/>
    <lineage>
        <taxon>Eukaryota</taxon>
        <taxon>Fungi</taxon>
        <taxon>Dikarya</taxon>
        <taxon>Ascomycota</taxon>
        <taxon>Pezizomycotina</taxon>
        <taxon>Dothideomycetes</taxon>
        <taxon>Pleosporomycetidae</taxon>
        <taxon>Pleosporales</taxon>
        <taxon>Pleosporineae</taxon>
        <taxon>Phaeosphaeriaceae</taxon>
        <taxon>Setomelanomma</taxon>
    </lineage>
</organism>
<evidence type="ECO:0000313" key="3">
    <source>
        <dbReference type="Proteomes" id="UP000799777"/>
    </source>
</evidence>
<evidence type="ECO:0000313" key="2">
    <source>
        <dbReference type="EMBL" id="KAF2031360.1"/>
    </source>
</evidence>
<comment type="caution">
    <text evidence="2">The sequence shown here is derived from an EMBL/GenBank/DDBJ whole genome shotgun (WGS) entry which is preliminary data.</text>
</comment>